<reference evidence="2" key="1">
    <citation type="submission" date="2021-02" db="EMBL/GenBank/DDBJ databases">
        <authorList>
            <person name="Palmer J.M."/>
        </authorList>
    </citation>
    <scope>NUCLEOTIDE SEQUENCE</scope>
    <source>
        <strain evidence="2">SCRP734</strain>
    </source>
</reference>
<comment type="caution">
    <text evidence="2">The sequence shown here is derived from an EMBL/GenBank/DDBJ whole genome shotgun (WGS) entry which is preliminary data.</text>
</comment>
<gene>
    <name evidence="2" type="ORF">PHYPSEUDO_015268</name>
</gene>
<protein>
    <recommendedName>
        <fullName evidence="1">PPM-type phosphatase domain-containing protein</fullName>
    </recommendedName>
</protein>
<organism evidence="2 3">
    <name type="scientific">Phytophthora pseudosyringae</name>
    <dbReference type="NCBI Taxonomy" id="221518"/>
    <lineage>
        <taxon>Eukaryota</taxon>
        <taxon>Sar</taxon>
        <taxon>Stramenopiles</taxon>
        <taxon>Oomycota</taxon>
        <taxon>Peronosporomycetes</taxon>
        <taxon>Peronosporales</taxon>
        <taxon>Peronosporaceae</taxon>
        <taxon>Phytophthora</taxon>
    </lineage>
</organism>
<evidence type="ECO:0000313" key="3">
    <source>
        <dbReference type="Proteomes" id="UP000694044"/>
    </source>
</evidence>
<keyword evidence="3" id="KW-1185">Reference proteome</keyword>
<evidence type="ECO:0000259" key="1">
    <source>
        <dbReference type="PROSITE" id="PS51746"/>
    </source>
</evidence>
<dbReference type="CDD" id="cd00143">
    <property type="entry name" value="PP2Cc"/>
    <property type="match status" value="1"/>
</dbReference>
<feature type="domain" description="PPM-type phosphatase" evidence="1">
    <location>
        <begin position="22"/>
        <end position="282"/>
    </location>
</feature>
<dbReference type="PROSITE" id="PS51746">
    <property type="entry name" value="PPM_2"/>
    <property type="match status" value="1"/>
</dbReference>
<name>A0A8T1W3L1_9STRA</name>
<dbReference type="OrthoDB" id="10264738at2759"/>
<dbReference type="GO" id="GO:0004722">
    <property type="term" value="F:protein serine/threonine phosphatase activity"/>
    <property type="evidence" value="ECO:0007669"/>
    <property type="project" value="InterPro"/>
</dbReference>
<dbReference type="SMART" id="SM00332">
    <property type="entry name" value="PP2Cc"/>
    <property type="match status" value="1"/>
</dbReference>
<proteinExistence type="predicted"/>
<evidence type="ECO:0000313" key="2">
    <source>
        <dbReference type="EMBL" id="KAG7386760.1"/>
    </source>
</evidence>
<dbReference type="InterPro" id="IPR015655">
    <property type="entry name" value="PP2C"/>
</dbReference>
<accession>A0A8T1W3L1</accession>
<dbReference type="Proteomes" id="UP000694044">
    <property type="component" value="Unassembled WGS sequence"/>
</dbReference>
<dbReference type="EMBL" id="JAGDFM010000093">
    <property type="protein sequence ID" value="KAG7386760.1"/>
    <property type="molecule type" value="Genomic_DNA"/>
</dbReference>
<sequence length="619" mass="68576">MREHLRGNGGRNSVLHNWMEAPSGLTDCMWQNAEHRKTMEDTIRIVDGFLQHRKNGYFAIHDGHGEDSWLGRSVSTYLQRVLHENIITELQLADDDSTVEQRLERGFLIADMECCQSFSGSVGATAVTALLLEESSVRILYVANVGDSRAVISCSGKAVRLSKDHKASDQNEMERIIQQGGFVIQDRVSGVLAVSRSFGDRDLKQFVVARPHTSATRLDPATDYPFFVLGCDGVWDVLSDQEAVDMVGSVPVAQQSQAAQVLVQEALARGSGDNVTAIVLQAAAHSVHSNLGQASHSDSKRVLQALLPKILSCLQEFRQAINALFLQDDASRHEFCSSGASFEEQLHRIAKLLATTQRCTHCKIPTIESIQQDRDEKTQAELIAVDHINDALSLHHLPDVGAADKERLKVLVTRLRKQEQQLEFHRGLRKAQQELSGPDSGYSAENFAYGSTPFPTWLNLFTQKPVLDAIACAPKQAALAVFGSSSGSLVFFAALALGLRSVGVEILPFLHDVAEQTRRELRLPTDKCRFACADMLTVSVKETSILLLTSQCWDDELFLQLQHKLAAELQPGTLVVDYKNALQNSPHFRLLQELPHQHVSWNSSQSLFIFERSGPLSQQ</sequence>
<dbReference type="AlphaFoldDB" id="A0A8T1W3L1"/>
<dbReference type="InterPro" id="IPR001932">
    <property type="entry name" value="PPM-type_phosphatase-like_dom"/>
</dbReference>
<dbReference type="Pfam" id="PF00481">
    <property type="entry name" value="PP2C"/>
    <property type="match status" value="1"/>
</dbReference>
<dbReference type="PANTHER" id="PTHR47992">
    <property type="entry name" value="PROTEIN PHOSPHATASE"/>
    <property type="match status" value="1"/>
</dbReference>